<keyword evidence="8 9" id="KW-0325">Glycoprotein</keyword>
<keyword evidence="6 9" id="KW-0333">Golgi apparatus</keyword>
<evidence type="ECO:0000256" key="4">
    <source>
        <dbReference type="ARBA" id="ARBA00022692"/>
    </source>
</evidence>
<dbReference type="PANTHER" id="PTHR12137:SF33">
    <property type="entry name" value="CARBOHYDRATE SULFOTRANSFERASE 14"/>
    <property type="match status" value="1"/>
</dbReference>
<accession>A0ABM0GL08</accession>
<dbReference type="EC" id="2.8.2.-" evidence="9"/>
<sequence>IIRALRDRTVDMMCKNDKTHQRLKTLPANERNVLTRQIIVNDQYRFLYCAVPKVACSNWKRVIRVLNGQWEKVDMGRKMDHRKGFRFLANYSDDEIEYRLKHYYKFMFVRNPITRLLSAYRDKFTRTKVSFIERYGKKIAKKYRPLWEVTGNSSDIKITFGEFVKYLIDTPTSLMDQHWRPMFEICQPCAVNYSFIGSIENLHNDVQTIFKDLSVQDLVQFPNIQTYYNVTTSSIIQEELAKISDEDLRQLISKYALDFATFAYSAPKLSF</sequence>
<evidence type="ECO:0000256" key="6">
    <source>
        <dbReference type="ARBA" id="ARBA00023034"/>
    </source>
</evidence>
<gene>
    <name evidence="11" type="primary">LOC100377013</name>
</gene>
<dbReference type="PANTHER" id="PTHR12137">
    <property type="entry name" value="CARBOHYDRATE SULFOTRANSFERASE"/>
    <property type="match status" value="1"/>
</dbReference>
<keyword evidence="7" id="KW-0472">Membrane</keyword>
<evidence type="ECO:0000256" key="1">
    <source>
        <dbReference type="ARBA" id="ARBA00004323"/>
    </source>
</evidence>
<evidence type="ECO:0000256" key="7">
    <source>
        <dbReference type="ARBA" id="ARBA00023136"/>
    </source>
</evidence>
<evidence type="ECO:0000256" key="8">
    <source>
        <dbReference type="ARBA" id="ARBA00023180"/>
    </source>
</evidence>
<evidence type="ECO:0000313" key="11">
    <source>
        <dbReference type="RefSeq" id="XP_002732245.1"/>
    </source>
</evidence>
<dbReference type="InterPro" id="IPR018011">
    <property type="entry name" value="Carb_sulfotrans_8-10"/>
</dbReference>
<evidence type="ECO:0000256" key="3">
    <source>
        <dbReference type="ARBA" id="ARBA00022679"/>
    </source>
</evidence>
<dbReference type="RefSeq" id="XP_002732245.1">
    <property type="nucleotide sequence ID" value="XM_002732199.2"/>
</dbReference>
<feature type="non-terminal residue" evidence="11">
    <location>
        <position position="1"/>
    </location>
</feature>
<evidence type="ECO:0000256" key="9">
    <source>
        <dbReference type="RuleBase" id="RU364020"/>
    </source>
</evidence>
<evidence type="ECO:0000256" key="5">
    <source>
        <dbReference type="ARBA" id="ARBA00022989"/>
    </source>
</evidence>
<dbReference type="Pfam" id="PF03567">
    <property type="entry name" value="Sulfotransfer_2"/>
    <property type="match status" value="1"/>
</dbReference>
<keyword evidence="10" id="KW-1185">Reference proteome</keyword>
<dbReference type="Proteomes" id="UP000694865">
    <property type="component" value="Unplaced"/>
</dbReference>
<evidence type="ECO:0000256" key="2">
    <source>
        <dbReference type="ARBA" id="ARBA00006339"/>
    </source>
</evidence>
<comment type="subcellular location">
    <subcellularLocation>
        <location evidence="1 9">Golgi apparatus membrane</location>
        <topology evidence="1 9">Single-pass type II membrane protein</topology>
    </subcellularLocation>
</comment>
<name>A0ABM0GL08_SACKO</name>
<keyword evidence="5" id="KW-1133">Transmembrane helix</keyword>
<keyword evidence="3 9" id="KW-0808">Transferase</keyword>
<dbReference type="InterPro" id="IPR005331">
    <property type="entry name" value="Sulfotransferase"/>
</dbReference>
<proteinExistence type="inferred from homology"/>
<comment type="similarity">
    <text evidence="2 9">Belongs to the sulfotransferase 2 family.</text>
</comment>
<keyword evidence="9" id="KW-0735">Signal-anchor</keyword>
<organism evidence="10 11">
    <name type="scientific">Saccoglossus kowalevskii</name>
    <name type="common">Acorn worm</name>
    <dbReference type="NCBI Taxonomy" id="10224"/>
    <lineage>
        <taxon>Eukaryota</taxon>
        <taxon>Metazoa</taxon>
        <taxon>Hemichordata</taxon>
        <taxon>Enteropneusta</taxon>
        <taxon>Harrimaniidae</taxon>
        <taxon>Saccoglossus</taxon>
    </lineage>
</organism>
<dbReference type="GeneID" id="100377013"/>
<keyword evidence="4" id="KW-0812">Transmembrane</keyword>
<protein>
    <recommendedName>
        <fullName evidence="9">Carbohydrate sulfotransferase</fullName>
        <ecNumber evidence="9">2.8.2.-</ecNumber>
    </recommendedName>
</protein>
<reference evidence="11" key="1">
    <citation type="submission" date="2025-08" db="UniProtKB">
        <authorList>
            <consortium name="RefSeq"/>
        </authorList>
    </citation>
    <scope>IDENTIFICATION</scope>
    <source>
        <tissue evidence="11">Testes</tissue>
    </source>
</reference>
<keyword evidence="9" id="KW-0119">Carbohydrate metabolism</keyword>
<evidence type="ECO:0000313" key="10">
    <source>
        <dbReference type="Proteomes" id="UP000694865"/>
    </source>
</evidence>